<evidence type="ECO:0000256" key="2">
    <source>
        <dbReference type="ARBA" id="ARBA00022631"/>
    </source>
</evidence>
<dbReference type="PIRSF" id="PIRSF017306">
    <property type="entry name" value="Ureidogly_hydro"/>
    <property type="match status" value="1"/>
</dbReference>
<accession>A0A2R8ARS1</accession>
<evidence type="ECO:0000256" key="4">
    <source>
        <dbReference type="ARBA" id="ARBA00047684"/>
    </source>
</evidence>
<evidence type="ECO:0000256" key="1">
    <source>
        <dbReference type="ARBA" id="ARBA00011738"/>
    </source>
</evidence>
<dbReference type="RefSeq" id="WP_108857752.1">
    <property type="nucleotide sequence ID" value="NZ_OMOI01000002.1"/>
</dbReference>
<keyword evidence="3 5" id="KW-0456">Lyase</keyword>
<dbReference type="EC" id="4.3.2.3" evidence="5"/>
<protein>
    <submittedName>
        <fullName evidence="5">Ureidoglycolate lyase</fullName>
        <ecNumber evidence="5">4.3.2.3</ecNumber>
    </submittedName>
</protein>
<dbReference type="GO" id="GO:0006144">
    <property type="term" value="P:purine nucleobase metabolic process"/>
    <property type="evidence" value="ECO:0007669"/>
    <property type="project" value="UniProtKB-KW"/>
</dbReference>
<dbReference type="Gene3D" id="2.60.120.480">
    <property type="entry name" value="Ureidoglycolate hydrolase"/>
    <property type="match status" value="1"/>
</dbReference>
<dbReference type="InterPro" id="IPR007247">
    <property type="entry name" value="Ureidogly_lyase"/>
</dbReference>
<dbReference type="InterPro" id="IPR024060">
    <property type="entry name" value="Ureidoglycolate_lyase_dom_sf"/>
</dbReference>
<sequence length="163" mass="17608">MTKITARPLTAEAFAPFGDVLELTDHDSLTINAGMCQRHHDLAQLDFGEGRAGISLFDGKARQFPYALDLVERHPLGSQAFIPMNGVPLLVTVCPDEDGSPGTPHAFVMRPDQAINLHKGTWHGVLAPIDAQGLYAVVDRIGDGTNLEEHSFAAPILIHPPEV</sequence>
<reference evidence="6" key="1">
    <citation type="submission" date="2018-03" db="EMBL/GenBank/DDBJ databases">
        <authorList>
            <person name="Rodrigo-Torres L."/>
            <person name="Arahal R. D."/>
            <person name="Lucena T."/>
        </authorList>
    </citation>
    <scope>NUCLEOTIDE SEQUENCE [LARGE SCALE GENOMIC DNA]</scope>
    <source>
        <strain evidence="6">CECT 8811</strain>
    </source>
</reference>
<keyword evidence="2" id="KW-0659">Purine metabolism</keyword>
<dbReference type="CDD" id="cd20298">
    <property type="entry name" value="cupin_UAH"/>
    <property type="match status" value="1"/>
</dbReference>
<dbReference type="GO" id="GO:0000256">
    <property type="term" value="P:allantoin catabolic process"/>
    <property type="evidence" value="ECO:0007669"/>
    <property type="project" value="InterPro"/>
</dbReference>
<dbReference type="Pfam" id="PF04115">
    <property type="entry name" value="Ureidogly_lyase"/>
    <property type="match status" value="1"/>
</dbReference>
<comment type="catalytic activity">
    <reaction evidence="4">
        <text>(S)-ureidoglycolate = urea + glyoxylate</text>
        <dbReference type="Rhea" id="RHEA:11304"/>
        <dbReference type="ChEBI" id="CHEBI:16199"/>
        <dbReference type="ChEBI" id="CHEBI:36655"/>
        <dbReference type="ChEBI" id="CHEBI:57296"/>
        <dbReference type="EC" id="4.3.2.3"/>
    </reaction>
</comment>
<dbReference type="PANTHER" id="PTHR21221:SF1">
    <property type="entry name" value="UREIDOGLYCOLATE LYASE"/>
    <property type="match status" value="1"/>
</dbReference>
<dbReference type="InterPro" id="IPR047233">
    <property type="entry name" value="UAH_cupin"/>
</dbReference>
<evidence type="ECO:0000313" key="5">
    <source>
        <dbReference type="EMBL" id="SPF78763.1"/>
    </source>
</evidence>
<dbReference type="AlphaFoldDB" id="A0A2R8ARS1"/>
<dbReference type="SUPFAM" id="SSF51182">
    <property type="entry name" value="RmlC-like cupins"/>
    <property type="match status" value="1"/>
</dbReference>
<comment type="subunit">
    <text evidence="1">Homodimer.</text>
</comment>
<organism evidence="5 6">
    <name type="scientific">Aliiroseovarius pelagivivens</name>
    <dbReference type="NCBI Taxonomy" id="1639690"/>
    <lineage>
        <taxon>Bacteria</taxon>
        <taxon>Pseudomonadati</taxon>
        <taxon>Pseudomonadota</taxon>
        <taxon>Alphaproteobacteria</taxon>
        <taxon>Rhodobacterales</taxon>
        <taxon>Paracoccaceae</taxon>
        <taxon>Aliiroseovarius</taxon>
    </lineage>
</organism>
<dbReference type="GO" id="GO:0050385">
    <property type="term" value="F:ureidoglycolate lyase activity"/>
    <property type="evidence" value="ECO:0007669"/>
    <property type="project" value="UniProtKB-EC"/>
</dbReference>
<evidence type="ECO:0000313" key="6">
    <source>
        <dbReference type="Proteomes" id="UP000244911"/>
    </source>
</evidence>
<dbReference type="InterPro" id="IPR011051">
    <property type="entry name" value="RmlC_Cupin_sf"/>
</dbReference>
<keyword evidence="6" id="KW-1185">Reference proteome</keyword>
<gene>
    <name evidence="5" type="primary">allA_2</name>
    <name evidence="5" type="ORF">ALP8811_02695</name>
</gene>
<dbReference type="PANTHER" id="PTHR21221">
    <property type="entry name" value="UREIDOGLYCOLATE HYDROLASE"/>
    <property type="match status" value="1"/>
</dbReference>
<dbReference type="EMBL" id="OMOI01000002">
    <property type="protein sequence ID" value="SPF78763.1"/>
    <property type="molecule type" value="Genomic_DNA"/>
</dbReference>
<dbReference type="GO" id="GO:0004848">
    <property type="term" value="F:ureidoglycolate hydrolase activity"/>
    <property type="evidence" value="ECO:0007669"/>
    <property type="project" value="InterPro"/>
</dbReference>
<evidence type="ECO:0000256" key="3">
    <source>
        <dbReference type="ARBA" id="ARBA00023239"/>
    </source>
</evidence>
<proteinExistence type="predicted"/>
<name>A0A2R8ARS1_9RHOB</name>
<dbReference type="Proteomes" id="UP000244911">
    <property type="component" value="Unassembled WGS sequence"/>
</dbReference>
<dbReference type="NCBIfam" id="NF009932">
    <property type="entry name" value="PRK13395.1"/>
    <property type="match status" value="1"/>
</dbReference>
<dbReference type="OrthoDB" id="9804602at2"/>